<dbReference type="InterPro" id="IPR011051">
    <property type="entry name" value="RmlC_Cupin_sf"/>
</dbReference>
<feature type="chain" id="PRO_5035462431" description="Cupin type-1 domain-containing protein" evidence="2">
    <location>
        <begin position="26"/>
        <end position="330"/>
    </location>
</feature>
<name>A0A8K0L372_9PEZI</name>
<feature type="compositionally biased region" description="Polar residues" evidence="1">
    <location>
        <begin position="51"/>
        <end position="62"/>
    </location>
</feature>
<protein>
    <recommendedName>
        <fullName evidence="3">Cupin type-1 domain-containing protein</fullName>
    </recommendedName>
</protein>
<dbReference type="EMBL" id="JAESVG020000008">
    <property type="protein sequence ID" value="KAG8624968.1"/>
    <property type="molecule type" value="Genomic_DNA"/>
</dbReference>
<dbReference type="Pfam" id="PF00190">
    <property type="entry name" value="Cupin_1"/>
    <property type="match status" value="1"/>
</dbReference>
<comment type="caution">
    <text evidence="4">The sequence shown here is derived from an EMBL/GenBank/DDBJ whole genome shotgun (WGS) entry which is preliminary data.</text>
</comment>
<proteinExistence type="predicted"/>
<gene>
    <name evidence="4" type="ORF">KVT40_006719</name>
</gene>
<evidence type="ECO:0000313" key="4">
    <source>
        <dbReference type="EMBL" id="KAG8624968.1"/>
    </source>
</evidence>
<organism evidence="4 5">
    <name type="scientific">Elsinoe batatas</name>
    <dbReference type="NCBI Taxonomy" id="2601811"/>
    <lineage>
        <taxon>Eukaryota</taxon>
        <taxon>Fungi</taxon>
        <taxon>Dikarya</taxon>
        <taxon>Ascomycota</taxon>
        <taxon>Pezizomycotina</taxon>
        <taxon>Dothideomycetes</taxon>
        <taxon>Dothideomycetidae</taxon>
        <taxon>Myriangiales</taxon>
        <taxon>Elsinoaceae</taxon>
        <taxon>Elsinoe</taxon>
    </lineage>
</organism>
<dbReference type="SUPFAM" id="SSF51182">
    <property type="entry name" value="RmlC-like cupins"/>
    <property type="match status" value="1"/>
</dbReference>
<dbReference type="Proteomes" id="UP000809789">
    <property type="component" value="Unassembled WGS sequence"/>
</dbReference>
<dbReference type="AlphaFoldDB" id="A0A8K0L372"/>
<dbReference type="InterPro" id="IPR006045">
    <property type="entry name" value="Cupin_1"/>
</dbReference>
<reference evidence="4" key="1">
    <citation type="submission" date="2021-07" db="EMBL/GenBank/DDBJ databases">
        <title>Elsinoe batatas strain:CRI-CJ2 Genome sequencing and assembly.</title>
        <authorList>
            <person name="Huang L."/>
        </authorList>
    </citation>
    <scope>NUCLEOTIDE SEQUENCE</scope>
    <source>
        <strain evidence="4">CRI-CJ2</strain>
    </source>
</reference>
<dbReference type="Gene3D" id="2.60.120.10">
    <property type="entry name" value="Jelly Rolls"/>
    <property type="match status" value="2"/>
</dbReference>
<evidence type="ECO:0000259" key="3">
    <source>
        <dbReference type="Pfam" id="PF00190"/>
    </source>
</evidence>
<keyword evidence="2" id="KW-0732">Signal</keyword>
<sequence>MSHTSFKALCLASLLFLADCAPARCTPSRGSVRRQANQGPDAPVGPPGASDYSSSNPVTSPDTAIPSGQYELAPGQEADEDLGFYLDLSNIDNPQPIRGTPGNAPTDPCPRNRPLERESSDFFHSQGPIEVIPRTPLASSIGVGIHPQRYRPLDCLQRARSDLRRSSQAGDAWFFPAGISHSIQAFAEGVEFLLVFDNGAFSEDETFLLSVLIMRNPRSVLAKDLRVDPYDVPGGSVKILDTVSFPIAKNFVKQGQPCSRRRSSRTFDFQAGDVGYVPTLDAHYLENTGDADLVYLEILQAPLNRLPMVKPDILPGSTDKTEMGFRQKNL</sequence>
<dbReference type="InterPro" id="IPR014710">
    <property type="entry name" value="RmlC-like_jellyroll"/>
</dbReference>
<feature type="region of interest" description="Disordered" evidence="1">
    <location>
        <begin position="27"/>
        <end position="70"/>
    </location>
</feature>
<evidence type="ECO:0000313" key="5">
    <source>
        <dbReference type="Proteomes" id="UP000809789"/>
    </source>
</evidence>
<feature type="domain" description="Cupin type-1" evidence="3">
    <location>
        <begin position="161"/>
        <end position="229"/>
    </location>
</feature>
<feature type="region of interest" description="Disordered" evidence="1">
    <location>
        <begin position="89"/>
        <end position="123"/>
    </location>
</feature>
<keyword evidence="5" id="KW-1185">Reference proteome</keyword>
<accession>A0A8K0L372</accession>
<feature type="signal peptide" evidence="2">
    <location>
        <begin position="1"/>
        <end position="25"/>
    </location>
</feature>
<evidence type="ECO:0000256" key="1">
    <source>
        <dbReference type="SAM" id="MobiDB-lite"/>
    </source>
</evidence>
<evidence type="ECO:0000256" key="2">
    <source>
        <dbReference type="SAM" id="SignalP"/>
    </source>
</evidence>
<dbReference type="OrthoDB" id="10263073at2759"/>